<dbReference type="EMBL" id="JASBWT010000026">
    <property type="protein sequence ID" value="KAJ9094246.1"/>
    <property type="molecule type" value="Genomic_DNA"/>
</dbReference>
<protein>
    <submittedName>
        <fullName evidence="1">Uncharacterized protein</fullName>
    </submittedName>
</protein>
<organism evidence="1 2">
    <name type="scientific">Naganishia friedmannii</name>
    <dbReference type="NCBI Taxonomy" id="89922"/>
    <lineage>
        <taxon>Eukaryota</taxon>
        <taxon>Fungi</taxon>
        <taxon>Dikarya</taxon>
        <taxon>Basidiomycota</taxon>
        <taxon>Agaricomycotina</taxon>
        <taxon>Tremellomycetes</taxon>
        <taxon>Filobasidiales</taxon>
        <taxon>Filobasidiaceae</taxon>
        <taxon>Naganishia</taxon>
    </lineage>
</organism>
<proteinExistence type="predicted"/>
<evidence type="ECO:0000313" key="2">
    <source>
        <dbReference type="Proteomes" id="UP001227268"/>
    </source>
</evidence>
<name>A0ACC2V5W6_9TREE</name>
<comment type="caution">
    <text evidence="1">The sequence shown here is derived from an EMBL/GenBank/DDBJ whole genome shotgun (WGS) entry which is preliminary data.</text>
</comment>
<reference evidence="1" key="1">
    <citation type="submission" date="2023-04" db="EMBL/GenBank/DDBJ databases">
        <title>Draft Genome sequencing of Naganishia species isolated from polar environments using Oxford Nanopore Technology.</title>
        <authorList>
            <person name="Leo P."/>
            <person name="Venkateswaran K."/>
        </authorList>
    </citation>
    <scope>NUCLEOTIDE SEQUENCE</scope>
    <source>
        <strain evidence="1">MNA-CCFEE 5423</strain>
    </source>
</reference>
<keyword evidence="2" id="KW-1185">Reference proteome</keyword>
<accession>A0ACC2V5W6</accession>
<sequence length="406" mass="46993">MRSIGHAILPVELFALIGEFLAGSNTYATLGNFSLTCRVLYYELQPILFETVIVSETDRKWREKVSDDPSLRRWFRNTRYLITENSTWDKWNHETFPNLHVVIHKKPMTPPEEAQQLRSVSIELHKSVHIDTLSALLQIPVFWKPHRYDYTSRYPVGRVKAIKIHDNVLIDGLLDPSEDFVDAAKYSGFHVEFDFKHRQVWEEEQDEFGMTISNVLWLVMSVESLRREDQGIVGGRTAMATFDFFMNGGLPVAEHVVDSVAELFEWGFFPNVSMDLRQRKVSTHDLEESMMKAGETIHRYYRQMVQNRADDDFWIMAFLAIRCGGKGQGATIGRLMPHHLPAQFVMQTCSVVDVDDGLEIEEVASTQVLSVDEYVARARVERARSMALLEVRRRERDLGIGRFFDR</sequence>
<dbReference type="Proteomes" id="UP001227268">
    <property type="component" value="Unassembled WGS sequence"/>
</dbReference>
<evidence type="ECO:0000313" key="1">
    <source>
        <dbReference type="EMBL" id="KAJ9094246.1"/>
    </source>
</evidence>
<gene>
    <name evidence="1" type="ORF">QFC21_006072</name>
</gene>